<gene>
    <name evidence="2" type="ORF">PIB30_058410</name>
</gene>
<proteinExistence type="predicted"/>
<feature type="region of interest" description="Disordered" evidence="1">
    <location>
        <begin position="89"/>
        <end position="120"/>
    </location>
</feature>
<accession>A0ABU6SKX3</accession>
<reference evidence="2 3" key="1">
    <citation type="journal article" date="2023" name="Plants (Basel)">
        <title>Bridging the Gap: Combining Genomics and Transcriptomics Approaches to Understand Stylosanthes scabra, an Orphan Legume from the Brazilian Caatinga.</title>
        <authorList>
            <person name="Ferreira-Neto J.R.C."/>
            <person name="da Silva M.D."/>
            <person name="Binneck E."/>
            <person name="de Melo N.F."/>
            <person name="da Silva R.H."/>
            <person name="de Melo A.L.T.M."/>
            <person name="Pandolfi V."/>
            <person name="Bustamante F.O."/>
            <person name="Brasileiro-Vidal A.C."/>
            <person name="Benko-Iseppon A.M."/>
        </authorList>
    </citation>
    <scope>NUCLEOTIDE SEQUENCE [LARGE SCALE GENOMIC DNA]</scope>
    <source>
        <tissue evidence="2">Leaves</tissue>
    </source>
</reference>
<keyword evidence="3" id="KW-1185">Reference proteome</keyword>
<comment type="caution">
    <text evidence="2">The sequence shown here is derived from an EMBL/GenBank/DDBJ whole genome shotgun (WGS) entry which is preliminary data.</text>
</comment>
<organism evidence="2 3">
    <name type="scientific">Stylosanthes scabra</name>
    <dbReference type="NCBI Taxonomy" id="79078"/>
    <lineage>
        <taxon>Eukaryota</taxon>
        <taxon>Viridiplantae</taxon>
        <taxon>Streptophyta</taxon>
        <taxon>Embryophyta</taxon>
        <taxon>Tracheophyta</taxon>
        <taxon>Spermatophyta</taxon>
        <taxon>Magnoliopsida</taxon>
        <taxon>eudicotyledons</taxon>
        <taxon>Gunneridae</taxon>
        <taxon>Pentapetalae</taxon>
        <taxon>rosids</taxon>
        <taxon>fabids</taxon>
        <taxon>Fabales</taxon>
        <taxon>Fabaceae</taxon>
        <taxon>Papilionoideae</taxon>
        <taxon>50 kb inversion clade</taxon>
        <taxon>dalbergioids sensu lato</taxon>
        <taxon>Dalbergieae</taxon>
        <taxon>Pterocarpus clade</taxon>
        <taxon>Stylosanthes</taxon>
    </lineage>
</organism>
<feature type="compositionally biased region" description="Low complexity" evidence="1">
    <location>
        <begin position="95"/>
        <end position="110"/>
    </location>
</feature>
<sequence>MAEAIARTPEDLKEVEIRVRRSTEDGATAKGKVEDDDMTDQKRDGCVGDVTGGAMRSAEVDAFAKEKRITTMMEDRAMPVEDAAATVEGGATKMRGSSGVGVVDDGTRSSAEVGASVREK</sequence>
<evidence type="ECO:0000256" key="1">
    <source>
        <dbReference type="SAM" id="MobiDB-lite"/>
    </source>
</evidence>
<dbReference type="Proteomes" id="UP001341840">
    <property type="component" value="Unassembled WGS sequence"/>
</dbReference>
<name>A0ABU6SKX3_9FABA</name>
<evidence type="ECO:0000313" key="2">
    <source>
        <dbReference type="EMBL" id="MED6136715.1"/>
    </source>
</evidence>
<protein>
    <submittedName>
        <fullName evidence="2">Uncharacterized protein</fullName>
    </submittedName>
</protein>
<evidence type="ECO:0000313" key="3">
    <source>
        <dbReference type="Proteomes" id="UP001341840"/>
    </source>
</evidence>
<dbReference type="EMBL" id="JASCZI010060905">
    <property type="protein sequence ID" value="MED6136715.1"/>
    <property type="molecule type" value="Genomic_DNA"/>
</dbReference>
<feature type="region of interest" description="Disordered" evidence="1">
    <location>
        <begin position="16"/>
        <end position="52"/>
    </location>
</feature>